<accession>A0A479ZR24</accession>
<evidence type="ECO:0000313" key="1">
    <source>
        <dbReference type="EMBL" id="GCL35149.1"/>
    </source>
</evidence>
<protein>
    <submittedName>
        <fullName evidence="1">Uncharacterized protein</fullName>
    </submittedName>
</protein>
<reference evidence="2" key="1">
    <citation type="submission" date="2019-02" db="EMBL/GenBank/DDBJ databases">
        <title>Draft genome sequence of Sphaerospermopsis reniformis NIES-1949.</title>
        <authorList>
            <person name="Yamaguchi H."/>
            <person name="Suzuki S."/>
            <person name="Kawachi M."/>
        </authorList>
    </citation>
    <scope>NUCLEOTIDE SEQUENCE [LARGE SCALE GENOMIC DNA]</scope>
    <source>
        <strain evidence="2">NIES-1949</strain>
    </source>
</reference>
<keyword evidence="2" id="KW-1185">Reference proteome</keyword>
<dbReference type="Proteomes" id="UP000300142">
    <property type="component" value="Unassembled WGS sequence"/>
</dbReference>
<name>A0A479ZR24_9CYAN</name>
<comment type="caution">
    <text evidence="1">The sequence shown here is derived from an EMBL/GenBank/DDBJ whole genome shotgun (WGS) entry which is preliminary data.</text>
</comment>
<dbReference type="AlphaFoldDB" id="A0A479ZR24"/>
<organism evidence="1 2">
    <name type="scientific">Sphaerospermopsis reniformis</name>
    <dbReference type="NCBI Taxonomy" id="531300"/>
    <lineage>
        <taxon>Bacteria</taxon>
        <taxon>Bacillati</taxon>
        <taxon>Cyanobacteriota</taxon>
        <taxon>Cyanophyceae</taxon>
        <taxon>Nostocales</taxon>
        <taxon>Aphanizomenonaceae</taxon>
        <taxon>Sphaerospermopsis</taxon>
    </lineage>
</organism>
<evidence type="ECO:0000313" key="2">
    <source>
        <dbReference type="Proteomes" id="UP000300142"/>
    </source>
</evidence>
<dbReference type="EMBL" id="BJCE01000004">
    <property type="protein sequence ID" value="GCL35149.1"/>
    <property type="molecule type" value="Genomic_DNA"/>
</dbReference>
<dbReference type="RefSeq" id="WP_162501824.1">
    <property type="nucleotide sequence ID" value="NZ_BJCE01000004.1"/>
</dbReference>
<sequence>MWVDSRSRLYFSTGNQSWGNYDPSIYGHIYYYDPLSGFGELKNWKLQEPRAIELGQCLPHQQQCFFSDDRGNIYRFDDSKPSWSYLGQVKTVPAEIFSFNVSADGKNAYLVTSSLGPIPPDSKKPNLLYEFDLTTKTTRKLASLSDLDPKLALSNRHTGYNAWDSDGRFYFTSFASYHGIDKISIANRQNAIVTRIDPVRLKVALGLLPSLTEVTVEKSPQTDKPGFIFTRKGNTKTAQEIIYKLFIVETNESTQERYGKITIPAGVSSATVLKQQLQKGNTLKSGMLTIIPNGNNYVVGTKRSLNFY</sequence>
<proteinExistence type="predicted"/>
<gene>
    <name evidence="1" type="ORF">SR1949_02410</name>
</gene>
<dbReference type="SUPFAM" id="SSF75011">
    <property type="entry name" value="3-carboxy-cis,cis-mucoante lactonizing enzyme"/>
    <property type="match status" value="1"/>
</dbReference>